<dbReference type="EMBL" id="CP150886">
    <property type="protein sequence ID" value="WZB87984.1"/>
    <property type="molecule type" value="Genomic_DNA"/>
</dbReference>
<keyword evidence="2" id="KW-1185">Reference proteome</keyword>
<gene>
    <name evidence="1" type="ORF">WJM97_21955</name>
</gene>
<proteinExistence type="predicted"/>
<protein>
    <submittedName>
        <fullName evidence="1">Uncharacterized protein</fullName>
    </submittedName>
</protein>
<organism evidence="1 2">
    <name type="scientific">Okeanomitos corallinicola TIOX110</name>
    <dbReference type="NCBI Taxonomy" id="3133117"/>
    <lineage>
        <taxon>Bacteria</taxon>
        <taxon>Bacillati</taxon>
        <taxon>Cyanobacteriota</taxon>
        <taxon>Cyanophyceae</taxon>
        <taxon>Nostocales</taxon>
        <taxon>Aphanizomenonaceae</taxon>
        <taxon>Okeanomitos</taxon>
    </lineage>
</organism>
<evidence type="ECO:0000313" key="1">
    <source>
        <dbReference type="EMBL" id="WZB87984.1"/>
    </source>
</evidence>
<dbReference type="RefSeq" id="WP_353930893.1">
    <property type="nucleotide sequence ID" value="NZ_CP150886.1"/>
</dbReference>
<evidence type="ECO:0000313" key="2">
    <source>
        <dbReference type="Proteomes" id="UP001483337"/>
    </source>
</evidence>
<dbReference type="Proteomes" id="UP001483337">
    <property type="component" value="Chromosome"/>
</dbReference>
<accession>A0ABZ2USP6</accession>
<reference evidence="1 2" key="1">
    <citation type="submission" date="2024-04" db="EMBL/GenBank/DDBJ databases">
        <title>Okeanomitos corallinicola gen. &amp; sp. nov. (Nostocales, Cyanobacteria), a new toxic marine heterocyst-forming cyanobacterium from a coral reef.</title>
        <authorList>
            <person name="Li H."/>
            <person name="Li R."/>
            <person name="Kang J."/>
            <person name="Hii K.S."/>
            <person name="Mohamed H.F."/>
            <person name="Xu X."/>
            <person name="Luo Z."/>
        </authorList>
    </citation>
    <scope>NUCLEOTIDE SEQUENCE [LARGE SCALE GENOMIC DNA]</scope>
    <source>
        <strain evidence="1 2">TIOX110</strain>
    </source>
</reference>
<name>A0ABZ2USP6_9CYAN</name>
<sequence>MAERTLQEVLGSGASQTASTIGLSKSDLGLTDANCTADKVIAAIVIKALATLDRTYFDADLTQTVFVEKGFDQFLPRGTNNDNYVVRQITVNLAKLDADATLNPEDY</sequence>